<dbReference type="InterPro" id="IPR051044">
    <property type="entry name" value="MAG_DAG_Lipase"/>
</dbReference>
<feature type="domain" description="Serine aminopeptidase S33" evidence="1">
    <location>
        <begin position="27"/>
        <end position="291"/>
    </location>
</feature>
<accession>A0A6A8M8M5</accession>
<reference evidence="2" key="1">
    <citation type="submission" date="2019-09" db="EMBL/GenBank/DDBJ databases">
        <title>In-depth cultivation of the pig gut microbiome towards novel bacterial diversity and tailored functional studies.</title>
        <authorList>
            <person name="Wylensek D."/>
            <person name="Hitch T.C.A."/>
            <person name="Clavel T."/>
        </authorList>
    </citation>
    <scope>NUCLEOTIDE SEQUENCE</scope>
    <source>
        <strain evidence="2">RF-744-FAT-WT-3</strain>
    </source>
</reference>
<evidence type="ECO:0000313" key="2">
    <source>
        <dbReference type="EMBL" id="MST69311.1"/>
    </source>
</evidence>
<evidence type="ECO:0000259" key="1">
    <source>
        <dbReference type="Pfam" id="PF12146"/>
    </source>
</evidence>
<dbReference type="RefSeq" id="WP_154572781.1">
    <property type="nucleotide sequence ID" value="NZ_VUNB01000005.1"/>
</dbReference>
<dbReference type="SUPFAM" id="SSF53474">
    <property type="entry name" value="alpha/beta-Hydrolases"/>
    <property type="match status" value="1"/>
</dbReference>
<dbReference type="InterPro" id="IPR022742">
    <property type="entry name" value="Hydrolase_4"/>
</dbReference>
<sequence>MKRTDTTIQSTNEKNQLHVIIWEPEDDPKAVVQLVHGMAEYMDRYHEFARYLTDRGYAVIGHDHLGHGKTVNDPSELGFFAKENGDRIVIMDMYGVTRLAQRRWPDKPVFILGHSMGSFMVRKYITKYSDEIAGAVVMGTGFQPAAAADMGIMITNHHIRKHGHMYVSKTVSNMAMGGYNKKFKPNRTPVDWLSVNEENVDQYMADELCGFNFTVSAYNDFFHIIKDLAESRDSERISRSLPVLITSGEVDPVGGVKACMALEKKYKKMGMEDVEVKIFPGDRHEILNENDKDVVFREMGDWFDSKL</sequence>
<gene>
    <name evidence="2" type="ORF">FYJ66_06880</name>
</gene>
<dbReference type="Pfam" id="PF12146">
    <property type="entry name" value="Hydrolase_4"/>
    <property type="match status" value="1"/>
</dbReference>
<organism evidence="2">
    <name type="scientific">Baileyella intestinalis</name>
    <dbReference type="NCBI Taxonomy" id="2606709"/>
    <lineage>
        <taxon>Bacteria</taxon>
        <taxon>Bacillati</taxon>
        <taxon>Bacillota</taxon>
        <taxon>Clostridia</taxon>
        <taxon>Peptostreptococcales</taxon>
        <taxon>Anaerovoracaceae</taxon>
        <taxon>Baileyella</taxon>
    </lineage>
</organism>
<proteinExistence type="predicted"/>
<dbReference type="Gene3D" id="3.40.50.1820">
    <property type="entry name" value="alpha/beta hydrolase"/>
    <property type="match status" value="1"/>
</dbReference>
<name>A0A6A8M8M5_9FIRM</name>
<dbReference type="PANTHER" id="PTHR11614">
    <property type="entry name" value="PHOSPHOLIPASE-RELATED"/>
    <property type="match status" value="1"/>
</dbReference>
<protein>
    <submittedName>
        <fullName evidence="2">Lysophospholipase</fullName>
    </submittedName>
</protein>
<comment type="caution">
    <text evidence="2">The sequence shown here is derived from an EMBL/GenBank/DDBJ whole genome shotgun (WGS) entry which is preliminary data.</text>
</comment>
<dbReference type="AlphaFoldDB" id="A0A6A8M8M5"/>
<dbReference type="EMBL" id="VUNB01000005">
    <property type="protein sequence ID" value="MST69311.1"/>
    <property type="molecule type" value="Genomic_DNA"/>
</dbReference>
<dbReference type="InterPro" id="IPR029058">
    <property type="entry name" value="AB_hydrolase_fold"/>
</dbReference>